<dbReference type="EMBL" id="ML987195">
    <property type="protein sequence ID" value="KAF2249524.1"/>
    <property type="molecule type" value="Genomic_DNA"/>
</dbReference>
<dbReference type="RefSeq" id="XP_033684528.1">
    <property type="nucleotide sequence ID" value="XM_033833367.1"/>
</dbReference>
<dbReference type="Proteomes" id="UP000800094">
    <property type="component" value="Unassembled WGS sequence"/>
</dbReference>
<protein>
    <submittedName>
        <fullName evidence="1">Uncharacterized protein</fullName>
    </submittedName>
</protein>
<sequence length="294" mass="33125">MATSDYETPNQTALVIYWPMNIAANTSLWLSCNGPLEIKSVGVTERLLVQSSSPILINTKSCIDIVPPLTSGFVKGWHKLPDELKLQVLEHNVLVSGLIGGSAQPDQVKEKHLFPYLRMTPEIAALAKEIFYTKNAFAINRTSGFPHSPFGLDDGPCYLSYPKRPLSDQLRFVTFATSMHQADFDLLARLANGEFGFRNLQHVTILYNIYRLLYSLPSLRMPYEGDLAGLLHIDVRFRAQGTLVSRRDVLFRERSERELYFAERIEKFLKSRIVFGVETGAGESGRHLSEGRCA</sequence>
<dbReference type="OrthoDB" id="3801236at2759"/>
<name>A0A6A6IG12_9PLEO</name>
<gene>
    <name evidence="1" type="ORF">BU26DRAFT_565169</name>
</gene>
<dbReference type="GeneID" id="54586697"/>
<accession>A0A6A6IG12</accession>
<dbReference type="AlphaFoldDB" id="A0A6A6IG12"/>
<organism evidence="1 2">
    <name type="scientific">Trematosphaeria pertusa</name>
    <dbReference type="NCBI Taxonomy" id="390896"/>
    <lineage>
        <taxon>Eukaryota</taxon>
        <taxon>Fungi</taxon>
        <taxon>Dikarya</taxon>
        <taxon>Ascomycota</taxon>
        <taxon>Pezizomycotina</taxon>
        <taxon>Dothideomycetes</taxon>
        <taxon>Pleosporomycetidae</taxon>
        <taxon>Pleosporales</taxon>
        <taxon>Massarineae</taxon>
        <taxon>Trematosphaeriaceae</taxon>
        <taxon>Trematosphaeria</taxon>
    </lineage>
</organism>
<evidence type="ECO:0000313" key="2">
    <source>
        <dbReference type="Proteomes" id="UP000800094"/>
    </source>
</evidence>
<proteinExistence type="predicted"/>
<keyword evidence="2" id="KW-1185">Reference proteome</keyword>
<evidence type="ECO:0000313" key="1">
    <source>
        <dbReference type="EMBL" id="KAF2249524.1"/>
    </source>
</evidence>
<reference evidence="1" key="1">
    <citation type="journal article" date="2020" name="Stud. Mycol.">
        <title>101 Dothideomycetes genomes: a test case for predicting lifestyles and emergence of pathogens.</title>
        <authorList>
            <person name="Haridas S."/>
            <person name="Albert R."/>
            <person name="Binder M."/>
            <person name="Bloem J."/>
            <person name="Labutti K."/>
            <person name="Salamov A."/>
            <person name="Andreopoulos B."/>
            <person name="Baker S."/>
            <person name="Barry K."/>
            <person name="Bills G."/>
            <person name="Bluhm B."/>
            <person name="Cannon C."/>
            <person name="Castanera R."/>
            <person name="Culley D."/>
            <person name="Daum C."/>
            <person name="Ezra D."/>
            <person name="Gonzalez J."/>
            <person name="Henrissat B."/>
            <person name="Kuo A."/>
            <person name="Liang C."/>
            <person name="Lipzen A."/>
            <person name="Lutzoni F."/>
            <person name="Magnuson J."/>
            <person name="Mondo S."/>
            <person name="Nolan M."/>
            <person name="Ohm R."/>
            <person name="Pangilinan J."/>
            <person name="Park H.-J."/>
            <person name="Ramirez L."/>
            <person name="Alfaro M."/>
            <person name="Sun H."/>
            <person name="Tritt A."/>
            <person name="Yoshinaga Y."/>
            <person name="Zwiers L.-H."/>
            <person name="Turgeon B."/>
            <person name="Goodwin S."/>
            <person name="Spatafora J."/>
            <person name="Crous P."/>
            <person name="Grigoriev I."/>
        </authorList>
    </citation>
    <scope>NUCLEOTIDE SEQUENCE</scope>
    <source>
        <strain evidence="1">CBS 122368</strain>
    </source>
</reference>